<evidence type="ECO:0000313" key="8">
    <source>
        <dbReference type="Proteomes" id="UP001328107"/>
    </source>
</evidence>
<dbReference type="InterPro" id="IPR050920">
    <property type="entry name" value="Nematode_rcpt-like_delta"/>
</dbReference>
<proteinExistence type="inferred from homology"/>
<evidence type="ECO:0000313" key="7">
    <source>
        <dbReference type="EMBL" id="GMR45457.1"/>
    </source>
</evidence>
<evidence type="ECO:0000256" key="6">
    <source>
        <dbReference type="SAM" id="Phobius"/>
    </source>
</evidence>
<feature type="transmembrane region" description="Helical" evidence="6">
    <location>
        <begin position="6"/>
        <end position="32"/>
    </location>
</feature>
<evidence type="ECO:0000256" key="2">
    <source>
        <dbReference type="ARBA" id="ARBA00009166"/>
    </source>
</evidence>
<evidence type="ECO:0000256" key="4">
    <source>
        <dbReference type="ARBA" id="ARBA00022989"/>
    </source>
</evidence>
<dbReference type="PANTHER" id="PTHR22945:SF40">
    <property type="entry name" value="SERPENTINE RECEPTOR, CLASS D (DELTA)-RELATED"/>
    <property type="match status" value="1"/>
</dbReference>
<dbReference type="AlphaFoldDB" id="A0AAN5CJB3"/>
<dbReference type="GO" id="GO:0016020">
    <property type="term" value="C:membrane"/>
    <property type="evidence" value="ECO:0007669"/>
    <property type="project" value="UniProtKB-SubCell"/>
</dbReference>
<comment type="subcellular location">
    <subcellularLocation>
        <location evidence="1">Membrane</location>
        <topology evidence="1">Multi-pass membrane protein</topology>
    </subcellularLocation>
</comment>
<dbReference type="EMBL" id="BTRK01000004">
    <property type="protein sequence ID" value="GMR45457.1"/>
    <property type="molecule type" value="Genomic_DNA"/>
</dbReference>
<comment type="similarity">
    <text evidence="2">Belongs to the nematode receptor-like protein srd family.</text>
</comment>
<keyword evidence="8" id="KW-1185">Reference proteome</keyword>
<keyword evidence="3 6" id="KW-0812">Transmembrane</keyword>
<reference evidence="8" key="1">
    <citation type="submission" date="2022-10" db="EMBL/GenBank/DDBJ databases">
        <title>Genome assembly of Pristionchus species.</title>
        <authorList>
            <person name="Yoshida K."/>
            <person name="Sommer R.J."/>
        </authorList>
    </citation>
    <scope>NUCLEOTIDE SEQUENCE [LARGE SCALE GENOMIC DNA]</scope>
    <source>
        <strain evidence="8">RS5460</strain>
    </source>
</reference>
<evidence type="ECO:0000256" key="5">
    <source>
        <dbReference type="ARBA" id="ARBA00023136"/>
    </source>
</evidence>
<dbReference type="PANTHER" id="PTHR22945">
    <property type="entry name" value="SERPENTINE RECEPTOR, CLASS D DELTA"/>
    <property type="match status" value="1"/>
</dbReference>
<feature type="transmembrane region" description="Helical" evidence="6">
    <location>
        <begin position="44"/>
        <end position="63"/>
    </location>
</feature>
<keyword evidence="4 6" id="KW-1133">Transmembrane helix</keyword>
<accession>A0AAN5CJB3</accession>
<protein>
    <recommendedName>
        <fullName evidence="9">G protein-coupled receptor</fullName>
    </recommendedName>
</protein>
<sequence>MDVATSWFVIVFVSVCFVGLAANLALIGIAFTKTPRMIEKYSKLVICSAMCDSIGLICAILVVPTEECFDKGDTVIVHFYGPCVFMGEESCWINFGILELM</sequence>
<dbReference type="InterPro" id="IPR019421">
    <property type="entry name" value="7TM_GPCR_serpentine_rcpt_Srd"/>
</dbReference>
<evidence type="ECO:0000256" key="3">
    <source>
        <dbReference type="ARBA" id="ARBA00022692"/>
    </source>
</evidence>
<keyword evidence="5 6" id="KW-0472">Membrane</keyword>
<name>A0AAN5CJB3_9BILA</name>
<dbReference type="Proteomes" id="UP001328107">
    <property type="component" value="Unassembled WGS sequence"/>
</dbReference>
<organism evidence="7 8">
    <name type="scientific">Pristionchus mayeri</name>
    <dbReference type="NCBI Taxonomy" id="1317129"/>
    <lineage>
        <taxon>Eukaryota</taxon>
        <taxon>Metazoa</taxon>
        <taxon>Ecdysozoa</taxon>
        <taxon>Nematoda</taxon>
        <taxon>Chromadorea</taxon>
        <taxon>Rhabditida</taxon>
        <taxon>Rhabditina</taxon>
        <taxon>Diplogasteromorpha</taxon>
        <taxon>Diplogasteroidea</taxon>
        <taxon>Neodiplogasteridae</taxon>
        <taxon>Pristionchus</taxon>
    </lineage>
</organism>
<gene>
    <name evidence="7" type="ORF">PMAYCL1PPCAC_15652</name>
</gene>
<dbReference type="Pfam" id="PF10317">
    <property type="entry name" value="7TM_GPCR_Srd"/>
    <property type="match status" value="1"/>
</dbReference>
<comment type="caution">
    <text evidence="7">The sequence shown here is derived from an EMBL/GenBank/DDBJ whole genome shotgun (WGS) entry which is preliminary data.</text>
</comment>
<evidence type="ECO:0000256" key="1">
    <source>
        <dbReference type="ARBA" id="ARBA00004141"/>
    </source>
</evidence>
<evidence type="ECO:0008006" key="9">
    <source>
        <dbReference type="Google" id="ProtNLM"/>
    </source>
</evidence>